<keyword evidence="1" id="KW-1133">Transmembrane helix</keyword>
<evidence type="ECO:0000313" key="2">
    <source>
        <dbReference type="EMBL" id="MBD7910972.1"/>
    </source>
</evidence>
<dbReference type="Pfam" id="PF09578">
    <property type="entry name" value="Spore_YabQ"/>
    <property type="match status" value="1"/>
</dbReference>
<keyword evidence="3" id="KW-1185">Reference proteome</keyword>
<name>A0ABR8PS49_9CLOT</name>
<reference evidence="2 3" key="1">
    <citation type="submission" date="2020-08" db="EMBL/GenBank/DDBJ databases">
        <title>A Genomic Blueprint of the Chicken Gut Microbiome.</title>
        <authorList>
            <person name="Gilroy R."/>
            <person name="Ravi A."/>
            <person name="Getino M."/>
            <person name="Pursley I."/>
            <person name="Horton D.L."/>
            <person name="Alikhan N.-F."/>
            <person name="Baker D."/>
            <person name="Gharbi K."/>
            <person name="Hall N."/>
            <person name="Watson M."/>
            <person name="Adriaenssens E.M."/>
            <person name="Foster-Nyarko E."/>
            <person name="Jarju S."/>
            <person name="Secka A."/>
            <person name="Antonio M."/>
            <person name="Oren A."/>
            <person name="Chaudhuri R."/>
            <person name="La Ragione R.M."/>
            <person name="Hildebrand F."/>
            <person name="Pallen M.J."/>
        </authorList>
    </citation>
    <scope>NUCLEOTIDE SEQUENCE [LARGE SCALE GENOMIC DNA]</scope>
    <source>
        <strain evidence="2 3">Sa3CVN1</strain>
    </source>
</reference>
<sequence>MPLKLDVQLDIVIYSLIAGVITGILFDAYRLIRGLKVPKLLIVIEDVLFWAFCTLVVFSFLLYTNYAFLGPYVYLFIFISLIIYFKLVSHYVIYIEKIIAKGIIKFFRVMFKNLVYPFKIFLSRMGNKNS</sequence>
<dbReference type="EMBL" id="JACSRA010000007">
    <property type="protein sequence ID" value="MBD7910972.1"/>
    <property type="molecule type" value="Genomic_DNA"/>
</dbReference>
<comment type="caution">
    <text evidence="2">The sequence shown here is derived from an EMBL/GenBank/DDBJ whole genome shotgun (WGS) entry which is preliminary data.</text>
</comment>
<organism evidence="2 3">
    <name type="scientific">Clostridium cibarium</name>
    <dbReference type="NCBI Taxonomy" id="2762247"/>
    <lineage>
        <taxon>Bacteria</taxon>
        <taxon>Bacillati</taxon>
        <taxon>Bacillota</taxon>
        <taxon>Clostridia</taxon>
        <taxon>Eubacteriales</taxon>
        <taxon>Clostridiaceae</taxon>
        <taxon>Clostridium</taxon>
    </lineage>
</organism>
<feature type="transmembrane region" description="Helical" evidence="1">
    <location>
        <begin position="72"/>
        <end position="95"/>
    </location>
</feature>
<keyword evidence="1" id="KW-0472">Membrane</keyword>
<proteinExistence type="predicted"/>
<dbReference type="RefSeq" id="WP_143317556.1">
    <property type="nucleotide sequence ID" value="NZ_JACSRA010000007.1"/>
</dbReference>
<dbReference type="InterPro" id="IPR019074">
    <property type="entry name" value="YabQ"/>
</dbReference>
<gene>
    <name evidence="2" type="primary">yabQ</name>
    <name evidence="2" type="ORF">H9661_06335</name>
</gene>
<evidence type="ECO:0000256" key="1">
    <source>
        <dbReference type="SAM" id="Phobius"/>
    </source>
</evidence>
<keyword evidence="1" id="KW-0812">Transmembrane</keyword>
<dbReference type="Proteomes" id="UP000627781">
    <property type="component" value="Unassembled WGS sequence"/>
</dbReference>
<evidence type="ECO:0000313" key="3">
    <source>
        <dbReference type="Proteomes" id="UP000627781"/>
    </source>
</evidence>
<dbReference type="NCBIfam" id="TIGR02893">
    <property type="entry name" value="spore_yabQ"/>
    <property type="match status" value="1"/>
</dbReference>
<accession>A0ABR8PS49</accession>
<feature type="transmembrane region" description="Helical" evidence="1">
    <location>
        <begin position="12"/>
        <end position="29"/>
    </location>
</feature>
<protein>
    <submittedName>
        <fullName evidence="2">Spore cortex biosynthesis protein YabQ</fullName>
    </submittedName>
</protein>
<feature type="transmembrane region" description="Helical" evidence="1">
    <location>
        <begin position="41"/>
        <end position="66"/>
    </location>
</feature>